<gene>
    <name evidence="2" type="ORF">PTSG_12702</name>
</gene>
<sequence>MRGRPCAWRICFFMFLSHAGLRNLSMRWLCYVVFGMGAVFGIVLRRLLFWDEERLVLSLVAVDRVCAGGVGNVALAAWRTPPGRCWRQGCKRPVLKHGPRSLTCARVF</sequence>
<keyword evidence="3" id="KW-1185">Reference proteome</keyword>
<dbReference type="InParanoid" id="F2UJ79"/>
<protein>
    <submittedName>
        <fullName evidence="2">Uncharacterized protein</fullName>
    </submittedName>
</protein>
<proteinExistence type="predicted"/>
<accession>F2UJ79</accession>
<feature type="transmembrane region" description="Helical" evidence="1">
    <location>
        <begin position="28"/>
        <end position="49"/>
    </location>
</feature>
<keyword evidence="1" id="KW-0812">Transmembrane</keyword>
<keyword evidence="1" id="KW-0472">Membrane</keyword>
<evidence type="ECO:0000313" key="3">
    <source>
        <dbReference type="Proteomes" id="UP000007799"/>
    </source>
</evidence>
<evidence type="ECO:0000313" key="2">
    <source>
        <dbReference type="EMBL" id="EGD77178.1"/>
    </source>
</evidence>
<organism evidence="3">
    <name type="scientific">Salpingoeca rosetta (strain ATCC 50818 / BSB-021)</name>
    <dbReference type="NCBI Taxonomy" id="946362"/>
    <lineage>
        <taxon>Eukaryota</taxon>
        <taxon>Choanoflagellata</taxon>
        <taxon>Craspedida</taxon>
        <taxon>Salpingoecidae</taxon>
        <taxon>Salpingoeca</taxon>
    </lineage>
</organism>
<evidence type="ECO:0000256" key="1">
    <source>
        <dbReference type="SAM" id="Phobius"/>
    </source>
</evidence>
<name>F2UJ79_SALR5</name>
<keyword evidence="1" id="KW-1133">Transmembrane helix</keyword>
<dbReference type="AlphaFoldDB" id="F2UJ79"/>
<dbReference type="EMBL" id="GL832977">
    <property type="protein sequence ID" value="EGD77178.1"/>
    <property type="molecule type" value="Genomic_DNA"/>
</dbReference>
<reference evidence="2" key="1">
    <citation type="submission" date="2009-08" db="EMBL/GenBank/DDBJ databases">
        <title>Annotation of Salpingoeca rosetta.</title>
        <authorList>
            <consortium name="The Broad Institute Genome Sequencing Platform"/>
            <person name="Russ C."/>
            <person name="Cuomo C."/>
            <person name="Burger G."/>
            <person name="Gray M.W."/>
            <person name="Holland P.W.H."/>
            <person name="King N."/>
            <person name="Lang F.B.F."/>
            <person name="Roger A.J."/>
            <person name="Ruiz-Trillo I."/>
            <person name="Young S.K."/>
            <person name="Zeng Q."/>
            <person name="Gargeya S."/>
            <person name="Alvarado L."/>
            <person name="Berlin A."/>
            <person name="Chapman S.B."/>
            <person name="Chen Z."/>
            <person name="Freedman E."/>
            <person name="Gellesch M."/>
            <person name="Goldberg J."/>
            <person name="Griggs A."/>
            <person name="Gujja S."/>
            <person name="Heilman E."/>
            <person name="Heiman D."/>
            <person name="Howarth C."/>
            <person name="Mehta T."/>
            <person name="Neiman D."/>
            <person name="Pearson M."/>
            <person name="Roberts A."/>
            <person name="Saif S."/>
            <person name="Shea T."/>
            <person name="Shenoy N."/>
            <person name="Sisk P."/>
            <person name="Stolte C."/>
            <person name="Sykes S."/>
            <person name="White J."/>
            <person name="Yandava C."/>
            <person name="Haas B."/>
            <person name="Nusbaum C."/>
            <person name="Birren B."/>
        </authorList>
    </citation>
    <scope>NUCLEOTIDE SEQUENCE [LARGE SCALE GENOMIC DNA]</scope>
    <source>
        <strain evidence="2">ATCC 50818</strain>
    </source>
</reference>
<dbReference type="Proteomes" id="UP000007799">
    <property type="component" value="Unassembled WGS sequence"/>
</dbReference>